<keyword evidence="1" id="KW-0001">2Fe-2S</keyword>
<dbReference type="InterPro" id="IPR001041">
    <property type="entry name" value="2Fe-2S_ferredoxin-type"/>
</dbReference>
<reference evidence="5 6" key="1">
    <citation type="submission" date="2019-10" db="EMBL/GenBank/DDBJ databases">
        <title>Assembly and Annotation for the nematode Trichostrongylus colubriformis.</title>
        <authorList>
            <person name="Martin J."/>
        </authorList>
    </citation>
    <scope>NUCLEOTIDE SEQUENCE [LARGE SCALE GENOMIC DNA]</scope>
    <source>
        <strain evidence="5">G859</strain>
        <tissue evidence="5">Whole worm</tissue>
    </source>
</reference>
<dbReference type="GO" id="GO:0009055">
    <property type="term" value="F:electron transfer activity"/>
    <property type="evidence" value="ECO:0007669"/>
    <property type="project" value="TreeGrafter"/>
</dbReference>
<dbReference type="EMBL" id="WIXE01003516">
    <property type="protein sequence ID" value="KAK5983867.1"/>
    <property type="molecule type" value="Genomic_DNA"/>
</dbReference>
<evidence type="ECO:0000256" key="4">
    <source>
        <dbReference type="ARBA" id="ARBA00023014"/>
    </source>
</evidence>
<gene>
    <name evidence="5" type="ORF">GCK32_019557</name>
</gene>
<sequence length="129" mass="14164">MSGGRYLSSVNRFVKPLSPKCLRSAFTLRGSTKPQGSSTKQIKFICGHETFFGTGKVGEHILDVVVKNNIPLEGFGACEGMRACSTCHVILEKEHFDRVDRINPCSQDELDLLDNAPGLTEYSRLGCQA</sequence>
<dbReference type="GO" id="GO:0005739">
    <property type="term" value="C:mitochondrion"/>
    <property type="evidence" value="ECO:0007669"/>
    <property type="project" value="TreeGrafter"/>
</dbReference>
<name>A0AAN8IWB3_TRICO</name>
<dbReference type="Gene3D" id="3.10.20.30">
    <property type="match status" value="1"/>
</dbReference>
<dbReference type="InterPro" id="IPR036010">
    <property type="entry name" value="2Fe-2S_ferredoxin-like_sf"/>
</dbReference>
<feature type="non-terminal residue" evidence="5">
    <location>
        <position position="129"/>
    </location>
</feature>
<dbReference type="InterPro" id="IPR012675">
    <property type="entry name" value="Beta-grasp_dom_sf"/>
</dbReference>
<protein>
    <submittedName>
        <fullName evidence="5">Adrenodoxinlike ferredoxin 2</fullName>
    </submittedName>
</protein>
<dbReference type="PANTHER" id="PTHR23426">
    <property type="entry name" value="FERREDOXIN/ADRENODOXIN"/>
    <property type="match status" value="1"/>
</dbReference>
<evidence type="ECO:0000313" key="6">
    <source>
        <dbReference type="Proteomes" id="UP001331761"/>
    </source>
</evidence>
<dbReference type="GO" id="GO:0051537">
    <property type="term" value="F:2 iron, 2 sulfur cluster binding"/>
    <property type="evidence" value="ECO:0007669"/>
    <property type="project" value="UniProtKB-KW"/>
</dbReference>
<dbReference type="GO" id="GO:0046872">
    <property type="term" value="F:metal ion binding"/>
    <property type="evidence" value="ECO:0007669"/>
    <property type="project" value="UniProtKB-KW"/>
</dbReference>
<comment type="caution">
    <text evidence="5">The sequence shown here is derived from an EMBL/GenBank/DDBJ whole genome shotgun (WGS) entry which is preliminary data.</text>
</comment>
<evidence type="ECO:0000256" key="1">
    <source>
        <dbReference type="ARBA" id="ARBA00022714"/>
    </source>
</evidence>
<dbReference type="Proteomes" id="UP001331761">
    <property type="component" value="Unassembled WGS sequence"/>
</dbReference>
<keyword evidence="6" id="KW-1185">Reference proteome</keyword>
<organism evidence="5 6">
    <name type="scientific">Trichostrongylus colubriformis</name>
    <name type="common">Black scour worm</name>
    <dbReference type="NCBI Taxonomy" id="6319"/>
    <lineage>
        <taxon>Eukaryota</taxon>
        <taxon>Metazoa</taxon>
        <taxon>Ecdysozoa</taxon>
        <taxon>Nematoda</taxon>
        <taxon>Chromadorea</taxon>
        <taxon>Rhabditida</taxon>
        <taxon>Rhabditina</taxon>
        <taxon>Rhabditomorpha</taxon>
        <taxon>Strongyloidea</taxon>
        <taxon>Trichostrongylidae</taxon>
        <taxon>Trichostrongylus</taxon>
    </lineage>
</organism>
<dbReference type="CDD" id="cd00207">
    <property type="entry name" value="fer2"/>
    <property type="match status" value="1"/>
</dbReference>
<dbReference type="SUPFAM" id="SSF54292">
    <property type="entry name" value="2Fe-2S ferredoxin-like"/>
    <property type="match status" value="1"/>
</dbReference>
<evidence type="ECO:0000256" key="2">
    <source>
        <dbReference type="ARBA" id="ARBA00022723"/>
    </source>
</evidence>
<dbReference type="InterPro" id="IPR001055">
    <property type="entry name" value="Adrenodoxin-like"/>
</dbReference>
<keyword evidence="4" id="KW-0411">Iron-sulfur</keyword>
<evidence type="ECO:0000313" key="5">
    <source>
        <dbReference type="EMBL" id="KAK5983867.1"/>
    </source>
</evidence>
<keyword evidence="2" id="KW-0479">Metal-binding</keyword>
<dbReference type="GO" id="GO:0140647">
    <property type="term" value="P:P450-containing electron transport chain"/>
    <property type="evidence" value="ECO:0007669"/>
    <property type="project" value="InterPro"/>
</dbReference>
<dbReference type="PANTHER" id="PTHR23426:SF76">
    <property type="entry name" value="ADRENODOXIN-LIKE PROTEIN 2, MITOCHONDRIAL"/>
    <property type="match status" value="1"/>
</dbReference>
<keyword evidence="3" id="KW-0408">Iron</keyword>
<evidence type="ECO:0000256" key="3">
    <source>
        <dbReference type="ARBA" id="ARBA00023004"/>
    </source>
</evidence>
<dbReference type="AlphaFoldDB" id="A0AAN8IWB3"/>
<accession>A0AAN8IWB3</accession>
<proteinExistence type="predicted"/>